<accession>A0A345ZVN1</accession>
<dbReference type="HAMAP" id="MF_00715">
    <property type="entry name" value="SlyX"/>
    <property type="match status" value="1"/>
</dbReference>
<dbReference type="OrthoDB" id="5422806at2"/>
<dbReference type="RefSeq" id="WP_115691150.1">
    <property type="nucleotide sequence ID" value="NZ_CP031417.1"/>
</dbReference>
<gene>
    <name evidence="1" type="primary">slyX</name>
    <name evidence="2" type="ORF">DW352_10920</name>
</gene>
<dbReference type="InterPro" id="IPR007236">
    <property type="entry name" value="SlyX"/>
</dbReference>
<dbReference type="AlphaFoldDB" id="A0A345ZVN1"/>
<name>A0A345ZVN1_9HYPH</name>
<comment type="similarity">
    <text evidence="1">Belongs to the SlyX family.</text>
</comment>
<keyword evidence="3" id="KW-1185">Reference proteome</keyword>
<evidence type="ECO:0000313" key="3">
    <source>
        <dbReference type="Proteomes" id="UP000254889"/>
    </source>
</evidence>
<reference evidence="2 3" key="1">
    <citation type="submission" date="2018-07" db="EMBL/GenBank/DDBJ databases">
        <authorList>
            <person name="Quirk P.G."/>
            <person name="Krulwich T.A."/>
        </authorList>
    </citation>
    <scope>NUCLEOTIDE SEQUENCE [LARGE SCALE GENOMIC DNA]</scope>
    <source>
        <strain evidence="2 3">CC-BB4</strain>
    </source>
</reference>
<dbReference type="PANTHER" id="PTHR36508:SF1">
    <property type="entry name" value="PROTEIN SLYX"/>
    <property type="match status" value="1"/>
</dbReference>
<dbReference type="EMBL" id="CP031417">
    <property type="protein sequence ID" value="AXK80978.1"/>
    <property type="molecule type" value="Genomic_DNA"/>
</dbReference>
<dbReference type="Proteomes" id="UP000254889">
    <property type="component" value="Chromosome"/>
</dbReference>
<dbReference type="PANTHER" id="PTHR36508">
    <property type="entry name" value="PROTEIN SLYX"/>
    <property type="match status" value="1"/>
</dbReference>
<protein>
    <recommendedName>
        <fullName evidence="1">Protein SlyX homolog</fullName>
    </recommendedName>
</protein>
<evidence type="ECO:0000256" key="1">
    <source>
        <dbReference type="HAMAP-Rule" id="MF_00715"/>
    </source>
</evidence>
<proteinExistence type="inferred from homology"/>
<sequence>MPDLQPDIATLMRRIEALEMDAAHRGRMIEDLNATIMAQWKEIDGLKRQLRQLTEQLAELEAPRDGAPEPPPPHY</sequence>
<dbReference type="KEGG" id="ptaw:DW352_10920"/>
<dbReference type="Pfam" id="PF04102">
    <property type="entry name" value="SlyX"/>
    <property type="match status" value="1"/>
</dbReference>
<evidence type="ECO:0000313" key="2">
    <source>
        <dbReference type="EMBL" id="AXK80978.1"/>
    </source>
</evidence>
<organism evidence="2 3">
    <name type="scientific">Pseudolabrys taiwanensis</name>
    <dbReference type="NCBI Taxonomy" id="331696"/>
    <lineage>
        <taxon>Bacteria</taxon>
        <taxon>Pseudomonadati</taxon>
        <taxon>Pseudomonadota</taxon>
        <taxon>Alphaproteobacteria</taxon>
        <taxon>Hyphomicrobiales</taxon>
        <taxon>Xanthobacteraceae</taxon>
        <taxon>Pseudolabrys</taxon>
    </lineage>
</organism>